<name>A0ABY4HWA8_CHIFI</name>
<sequence length="95" mass="11235">MIIDIVHRLQRIDYLIRIKGTGTPKALAQKIGVSQRRVYIYLDLMKNLGAPIKYSDTRQSYFYDMEGAFVIRFINFDRDSIFKDDHKDKLFEDGK</sequence>
<protein>
    <recommendedName>
        <fullName evidence="3">HTH domain-containing protein</fullName>
    </recommendedName>
</protein>
<dbReference type="Proteomes" id="UP000830198">
    <property type="component" value="Chromosome"/>
</dbReference>
<keyword evidence="2" id="KW-1185">Reference proteome</keyword>
<evidence type="ECO:0000313" key="1">
    <source>
        <dbReference type="EMBL" id="UPK68074.1"/>
    </source>
</evidence>
<evidence type="ECO:0008006" key="3">
    <source>
        <dbReference type="Google" id="ProtNLM"/>
    </source>
</evidence>
<dbReference type="EMBL" id="CP095855">
    <property type="protein sequence ID" value="UPK68074.1"/>
    <property type="molecule type" value="Genomic_DNA"/>
</dbReference>
<gene>
    <name evidence="1" type="ORF">MYF79_24280</name>
</gene>
<proteinExistence type="predicted"/>
<organism evidence="1 2">
    <name type="scientific">Chitinophaga filiformis</name>
    <name type="common">Myxococcus filiformis</name>
    <name type="synonym">Flexibacter filiformis</name>
    <dbReference type="NCBI Taxonomy" id="104663"/>
    <lineage>
        <taxon>Bacteria</taxon>
        <taxon>Pseudomonadati</taxon>
        <taxon>Bacteroidota</taxon>
        <taxon>Chitinophagia</taxon>
        <taxon>Chitinophagales</taxon>
        <taxon>Chitinophagaceae</taxon>
        <taxon>Chitinophaga</taxon>
    </lineage>
</organism>
<dbReference type="RefSeq" id="WP_247810415.1">
    <property type="nucleotide sequence ID" value="NZ_CP095855.1"/>
</dbReference>
<evidence type="ECO:0000313" key="2">
    <source>
        <dbReference type="Proteomes" id="UP000830198"/>
    </source>
</evidence>
<accession>A0ABY4HWA8</accession>
<reference evidence="1 2" key="1">
    <citation type="submission" date="2022-04" db="EMBL/GenBank/DDBJ databases">
        <title>The arsenic-methylating capacity of Chitinophaga filiformis YT5 during chitin decomposition.</title>
        <authorList>
            <person name="Chen G."/>
            <person name="Liang Y."/>
        </authorList>
    </citation>
    <scope>NUCLEOTIDE SEQUENCE [LARGE SCALE GENOMIC DNA]</scope>
    <source>
        <strain evidence="1 2">YT5</strain>
    </source>
</reference>